<dbReference type="AlphaFoldDB" id="A0A3E0VC30"/>
<dbReference type="GO" id="GO:0046872">
    <property type="term" value="F:metal ion binding"/>
    <property type="evidence" value="ECO:0007669"/>
    <property type="project" value="InterPro"/>
</dbReference>
<evidence type="ECO:0008006" key="3">
    <source>
        <dbReference type="Google" id="ProtNLM"/>
    </source>
</evidence>
<reference evidence="1 2" key="1">
    <citation type="submission" date="2017-04" db="EMBL/GenBank/DDBJ databases">
        <title>Comparative genome analysis of Subtercola boreus.</title>
        <authorList>
            <person name="Cho Y.-J."/>
            <person name="Cho A."/>
            <person name="Kim O.-S."/>
            <person name="Lee J.-I."/>
        </authorList>
    </citation>
    <scope>NUCLEOTIDE SEQUENCE [LARGE SCALE GENOMIC DNA]</scope>
    <source>
        <strain evidence="1 2">P27444</strain>
    </source>
</reference>
<protein>
    <recommendedName>
        <fullName evidence="3">Peptidase M16 N-terminal domain-containing protein</fullName>
    </recommendedName>
</protein>
<evidence type="ECO:0000313" key="1">
    <source>
        <dbReference type="EMBL" id="RFA07205.1"/>
    </source>
</evidence>
<accession>A0A3E0VC30</accession>
<sequence>MGFKDEPTTLLGITHLLEHVVLNLVQPVIVAHDAVTTSESVVFTAWGDPDDVAGFLNDVAEAVCRISSISDAVLVAEKLSVEAESPTQYASPTSGLLTYRYGIPGIGSANFGVPGTASLTRQEVIDWSAQWFVSDNAILTFTSPSPETLNVILPPGSPDRATADLASIDTPVLVESAKEGVALSLVVEEGVAEFLAEALWHELIATLRYDLNLIYSVRVITTRVDERSCEIAFVLDPLPRNTARTVRMSIAALRRISRKGFSPATVLAVQKSADLEEADTTTHASFLHAAAIDHLLDRTSVSGIQRLRDAQRATSESLRQALRNHLSTLIVAYDEAEVKRSDLPDRSIIARDQYWPWQQRSAGGGTADVSHLPTWPSRDGKSALSITPTHLVETSSRRPIEIAFADIRLVGITQDNALTLIDHRGRSTTIDESDAVNFETLRHAILERIPTSIIRDFAK</sequence>
<name>A0A3E0VC30_9MICO</name>
<organism evidence="1 2">
    <name type="scientific">Subtercola boreus</name>
    <dbReference type="NCBI Taxonomy" id="120213"/>
    <lineage>
        <taxon>Bacteria</taxon>
        <taxon>Bacillati</taxon>
        <taxon>Actinomycetota</taxon>
        <taxon>Actinomycetes</taxon>
        <taxon>Micrococcales</taxon>
        <taxon>Microbacteriaceae</taxon>
        <taxon>Subtercola</taxon>
    </lineage>
</organism>
<dbReference type="Proteomes" id="UP000256709">
    <property type="component" value="Unassembled WGS sequence"/>
</dbReference>
<gene>
    <name evidence="1" type="ORF">B7R21_16250</name>
</gene>
<proteinExistence type="predicted"/>
<dbReference type="InterPro" id="IPR011249">
    <property type="entry name" value="Metalloenz_LuxS/M16"/>
</dbReference>
<dbReference type="Gene3D" id="3.30.830.10">
    <property type="entry name" value="Metalloenzyme, LuxS/M16 peptidase-like"/>
    <property type="match status" value="1"/>
</dbReference>
<dbReference type="EMBL" id="NBXA01000027">
    <property type="protein sequence ID" value="RFA07205.1"/>
    <property type="molecule type" value="Genomic_DNA"/>
</dbReference>
<dbReference type="SUPFAM" id="SSF63411">
    <property type="entry name" value="LuxS/MPP-like metallohydrolase"/>
    <property type="match status" value="1"/>
</dbReference>
<evidence type="ECO:0000313" key="2">
    <source>
        <dbReference type="Proteomes" id="UP000256709"/>
    </source>
</evidence>
<comment type="caution">
    <text evidence="1">The sequence shown here is derived from an EMBL/GenBank/DDBJ whole genome shotgun (WGS) entry which is preliminary data.</text>
</comment>